<dbReference type="GO" id="GO:0016226">
    <property type="term" value="P:iron-sulfur cluster assembly"/>
    <property type="evidence" value="ECO:0007669"/>
    <property type="project" value="InterPro"/>
</dbReference>
<dbReference type="CDD" id="cd06664">
    <property type="entry name" value="IscU_like"/>
    <property type="match status" value="1"/>
</dbReference>
<dbReference type="Gene3D" id="3.90.1010.10">
    <property type="match status" value="1"/>
</dbReference>
<dbReference type="PANTHER" id="PTHR10093">
    <property type="entry name" value="IRON-SULFUR CLUSTER ASSEMBLY ENZYME NIFU HOMOLOG"/>
    <property type="match status" value="1"/>
</dbReference>
<name>A0A2H0UW20_9BACT</name>
<dbReference type="GO" id="GO:0051536">
    <property type="term" value="F:iron-sulfur cluster binding"/>
    <property type="evidence" value="ECO:0007669"/>
    <property type="project" value="InterPro"/>
</dbReference>
<comment type="caution">
    <text evidence="2">The sequence shown here is derived from an EMBL/GenBank/DDBJ whole genome shotgun (WGS) entry which is preliminary data.</text>
</comment>
<dbReference type="SUPFAM" id="SSF82649">
    <property type="entry name" value="SufE/NifU"/>
    <property type="match status" value="1"/>
</dbReference>
<dbReference type="AlphaFoldDB" id="A0A2H0UW20"/>
<reference evidence="3" key="1">
    <citation type="submission" date="2017-09" db="EMBL/GenBank/DDBJ databases">
        <title>Depth-based differentiation of microbial function through sediment-hosted aquifers and enrichment of novel symbionts in the deep terrestrial subsurface.</title>
        <authorList>
            <person name="Probst A.J."/>
            <person name="Ladd B."/>
            <person name="Jarett J.K."/>
            <person name="Geller-Mcgrath D.E."/>
            <person name="Sieber C.M.K."/>
            <person name="Emerson J.B."/>
            <person name="Anantharaman K."/>
            <person name="Thomas B.C."/>
            <person name="Malmstrom R."/>
            <person name="Stieglmeier M."/>
            <person name="Klingl A."/>
            <person name="Woyke T."/>
            <person name="Ryan C.M."/>
            <person name="Banfield J.F."/>
        </authorList>
    </citation>
    <scope>NUCLEOTIDE SEQUENCE [LARGE SCALE GENOMIC DNA]</scope>
</reference>
<sequence>MIPYSKKVLQHFNKPHNYGKMKMPDAVGEVGNLICGDIMRLYIKVGKNAKKQEIIKDIKFETYGCLSAIASSSMLTDLVKGKTIEQAINFDRQEIVQELGGLPPIKIHCSVLAGDALLEAIYNYLSKNKKPIPEKLTKRHQQLQKEKETINKNHC</sequence>
<protein>
    <submittedName>
        <fullName evidence="2">Iron-sulfur cluster assembly scaffold protein</fullName>
    </submittedName>
</protein>
<accession>A0A2H0UW20</accession>
<evidence type="ECO:0000313" key="3">
    <source>
        <dbReference type="Proteomes" id="UP000228906"/>
    </source>
</evidence>
<dbReference type="EMBL" id="PFAV01000058">
    <property type="protein sequence ID" value="PIR91064.1"/>
    <property type="molecule type" value="Genomic_DNA"/>
</dbReference>
<gene>
    <name evidence="2" type="ORF">COU03_03210</name>
</gene>
<dbReference type="Proteomes" id="UP000228906">
    <property type="component" value="Unassembled WGS sequence"/>
</dbReference>
<evidence type="ECO:0000259" key="1">
    <source>
        <dbReference type="Pfam" id="PF01592"/>
    </source>
</evidence>
<evidence type="ECO:0000313" key="2">
    <source>
        <dbReference type="EMBL" id="PIR91064.1"/>
    </source>
</evidence>
<dbReference type="GO" id="GO:0005506">
    <property type="term" value="F:iron ion binding"/>
    <property type="evidence" value="ECO:0007669"/>
    <property type="project" value="InterPro"/>
</dbReference>
<dbReference type="Pfam" id="PF01592">
    <property type="entry name" value="NifU_N"/>
    <property type="match status" value="1"/>
</dbReference>
<proteinExistence type="predicted"/>
<feature type="domain" description="NIF system FeS cluster assembly NifU N-terminal" evidence="1">
    <location>
        <begin position="4"/>
        <end position="130"/>
    </location>
</feature>
<organism evidence="2 3">
    <name type="scientific">bacterium (Candidatus Gribaldobacteria) CG10_big_fil_rev_8_21_14_0_10_41_12</name>
    <dbReference type="NCBI Taxonomy" id="2014277"/>
    <lineage>
        <taxon>Bacteria</taxon>
        <taxon>Candidatus Gribaldobacteria</taxon>
    </lineage>
</organism>
<dbReference type="InterPro" id="IPR002871">
    <property type="entry name" value="NIF_FeS_clus_asmbl_NifU_N"/>
</dbReference>